<accession>A0ABW1KSH1</accession>
<protein>
    <recommendedName>
        <fullName evidence="3">HTH-like domain-containing protein</fullName>
    </recommendedName>
</protein>
<dbReference type="EMBL" id="JBHSPR010000099">
    <property type="protein sequence ID" value="MFC6023623.1"/>
    <property type="molecule type" value="Genomic_DNA"/>
</dbReference>
<name>A0ABW1KSH1_9ACTN</name>
<reference evidence="2" key="1">
    <citation type="journal article" date="2019" name="Int. J. Syst. Evol. Microbiol.">
        <title>The Global Catalogue of Microorganisms (GCM) 10K type strain sequencing project: providing services to taxonomists for standard genome sequencing and annotation.</title>
        <authorList>
            <consortium name="The Broad Institute Genomics Platform"/>
            <consortium name="The Broad Institute Genome Sequencing Center for Infectious Disease"/>
            <person name="Wu L."/>
            <person name="Ma J."/>
        </authorList>
    </citation>
    <scope>NUCLEOTIDE SEQUENCE [LARGE SCALE GENOMIC DNA]</scope>
    <source>
        <strain evidence="2">ZS-35-S2</strain>
    </source>
</reference>
<sequence>MLAALSRLLPRERWSAFFVAPATPPRWHRQLIARHWTHPHTRTGRPPIAAQIRDLVLRLAAENHTWGHRRIQGERIGLGYQVAASTVWKILKQAGLDPAPRRSGPTPPASCNARRCRTCAR</sequence>
<evidence type="ECO:0008006" key="3">
    <source>
        <dbReference type="Google" id="ProtNLM"/>
    </source>
</evidence>
<proteinExistence type="predicted"/>
<comment type="caution">
    <text evidence="1">The sequence shown here is derived from an EMBL/GenBank/DDBJ whole genome shotgun (WGS) entry which is preliminary data.</text>
</comment>
<evidence type="ECO:0000313" key="2">
    <source>
        <dbReference type="Proteomes" id="UP001596203"/>
    </source>
</evidence>
<keyword evidence="2" id="KW-1185">Reference proteome</keyword>
<organism evidence="1 2">
    <name type="scientific">Plantactinospora solaniradicis</name>
    <dbReference type="NCBI Taxonomy" id="1723736"/>
    <lineage>
        <taxon>Bacteria</taxon>
        <taxon>Bacillati</taxon>
        <taxon>Actinomycetota</taxon>
        <taxon>Actinomycetes</taxon>
        <taxon>Micromonosporales</taxon>
        <taxon>Micromonosporaceae</taxon>
        <taxon>Plantactinospora</taxon>
    </lineage>
</organism>
<dbReference type="RefSeq" id="WP_377434164.1">
    <property type="nucleotide sequence ID" value="NZ_JBHSPR010000099.1"/>
</dbReference>
<gene>
    <name evidence="1" type="ORF">ACFP2T_46650</name>
</gene>
<dbReference type="Proteomes" id="UP001596203">
    <property type="component" value="Unassembled WGS sequence"/>
</dbReference>
<evidence type="ECO:0000313" key="1">
    <source>
        <dbReference type="EMBL" id="MFC6023623.1"/>
    </source>
</evidence>